<organism evidence="10 11">
    <name type="scientific">Thiobaca trueperi</name>
    <dbReference type="NCBI Taxonomy" id="127458"/>
    <lineage>
        <taxon>Bacteria</taxon>
        <taxon>Pseudomonadati</taxon>
        <taxon>Pseudomonadota</taxon>
        <taxon>Gammaproteobacteria</taxon>
        <taxon>Chromatiales</taxon>
        <taxon>Chromatiaceae</taxon>
        <taxon>Thiobaca</taxon>
    </lineage>
</organism>
<evidence type="ECO:0000256" key="2">
    <source>
        <dbReference type="ARBA" id="ARBA00022448"/>
    </source>
</evidence>
<gene>
    <name evidence="10" type="ORF">EDC35_104198</name>
</gene>
<dbReference type="Gene3D" id="1.10.3730.20">
    <property type="match status" value="1"/>
</dbReference>
<keyword evidence="5 9" id="KW-1133">Transmembrane helix</keyword>
<evidence type="ECO:0000256" key="7">
    <source>
        <dbReference type="ARBA" id="ARBA00038032"/>
    </source>
</evidence>
<dbReference type="Pfam" id="PF00893">
    <property type="entry name" value="Multi_Drug_Res"/>
    <property type="match status" value="1"/>
</dbReference>
<dbReference type="EMBL" id="SMAO01000004">
    <property type="protein sequence ID" value="TCT21343.1"/>
    <property type="molecule type" value="Genomic_DNA"/>
</dbReference>
<dbReference type="RefSeq" id="WP_132976942.1">
    <property type="nucleotide sequence ID" value="NZ_SMAO01000004.1"/>
</dbReference>
<feature type="transmembrane region" description="Helical" evidence="9">
    <location>
        <begin position="30"/>
        <end position="51"/>
    </location>
</feature>
<keyword evidence="11" id="KW-1185">Reference proteome</keyword>
<evidence type="ECO:0000256" key="8">
    <source>
        <dbReference type="RuleBase" id="RU003942"/>
    </source>
</evidence>
<evidence type="ECO:0000313" key="10">
    <source>
        <dbReference type="EMBL" id="TCT21343.1"/>
    </source>
</evidence>
<feature type="transmembrane region" description="Helical" evidence="9">
    <location>
        <begin position="58"/>
        <end position="79"/>
    </location>
</feature>
<sequence length="111" mass="11774">MNQWIFLSVAIVSEVIGTSALKAAEGFSRLWPSVTVAVGYAVSFYFLSLTLRTMPIGVAYAIWSGVGVALIALISWVLFGQSLDLPGILGISLIMAGVIVLNLFSTTVSHP</sequence>
<dbReference type="Proteomes" id="UP000295717">
    <property type="component" value="Unassembled WGS sequence"/>
</dbReference>
<dbReference type="AlphaFoldDB" id="A0A4R3N2R5"/>
<dbReference type="GO" id="GO:1990961">
    <property type="term" value="P:xenobiotic detoxification by transmembrane export across the plasma membrane"/>
    <property type="evidence" value="ECO:0007669"/>
    <property type="project" value="UniProtKB-ARBA"/>
</dbReference>
<dbReference type="GO" id="GO:0031460">
    <property type="term" value="P:glycine betaine transport"/>
    <property type="evidence" value="ECO:0007669"/>
    <property type="project" value="TreeGrafter"/>
</dbReference>
<accession>A0A4R3N2R5</accession>
<dbReference type="GO" id="GO:0015220">
    <property type="term" value="F:choline transmembrane transporter activity"/>
    <property type="evidence" value="ECO:0007669"/>
    <property type="project" value="TreeGrafter"/>
</dbReference>
<feature type="transmembrane region" description="Helical" evidence="9">
    <location>
        <begin position="85"/>
        <end position="104"/>
    </location>
</feature>
<reference evidence="10 11" key="1">
    <citation type="submission" date="2019-03" db="EMBL/GenBank/DDBJ databases">
        <title>Genomic Encyclopedia of Type Strains, Phase IV (KMG-IV): sequencing the most valuable type-strain genomes for metagenomic binning, comparative biology and taxonomic classification.</title>
        <authorList>
            <person name="Goeker M."/>
        </authorList>
    </citation>
    <scope>NUCLEOTIDE SEQUENCE [LARGE SCALE GENOMIC DNA]</scope>
    <source>
        <strain evidence="10 11">DSM 13587</strain>
    </source>
</reference>
<evidence type="ECO:0000256" key="4">
    <source>
        <dbReference type="ARBA" id="ARBA00022692"/>
    </source>
</evidence>
<dbReference type="PANTHER" id="PTHR30561">
    <property type="entry name" value="SMR FAMILY PROTON-DEPENDENT DRUG EFFLUX TRANSPORTER SUGE"/>
    <property type="match status" value="1"/>
</dbReference>
<keyword evidence="2" id="KW-0813">Transport</keyword>
<keyword evidence="6 9" id="KW-0472">Membrane</keyword>
<dbReference type="InterPro" id="IPR037185">
    <property type="entry name" value="EmrE-like"/>
</dbReference>
<keyword evidence="4 8" id="KW-0812">Transmembrane</keyword>
<dbReference type="GO" id="GO:0015199">
    <property type="term" value="F:amino-acid betaine transmembrane transporter activity"/>
    <property type="evidence" value="ECO:0007669"/>
    <property type="project" value="TreeGrafter"/>
</dbReference>
<dbReference type="GO" id="GO:0005886">
    <property type="term" value="C:plasma membrane"/>
    <property type="evidence" value="ECO:0007669"/>
    <property type="project" value="UniProtKB-SubCell"/>
</dbReference>
<comment type="similarity">
    <text evidence="7 8">Belongs to the drug/metabolite transporter (DMT) superfamily. Small multidrug resistance (SMR) (TC 2.A.7.1) family.</text>
</comment>
<evidence type="ECO:0000256" key="1">
    <source>
        <dbReference type="ARBA" id="ARBA00004651"/>
    </source>
</evidence>
<evidence type="ECO:0000256" key="3">
    <source>
        <dbReference type="ARBA" id="ARBA00022475"/>
    </source>
</evidence>
<comment type="subcellular location">
    <subcellularLocation>
        <location evidence="1 8">Cell membrane</location>
        <topology evidence="1 8">Multi-pass membrane protein</topology>
    </subcellularLocation>
</comment>
<dbReference type="InterPro" id="IPR045324">
    <property type="entry name" value="Small_multidrug_res"/>
</dbReference>
<protein>
    <submittedName>
        <fullName evidence="10">Small multidrug resistance pump</fullName>
    </submittedName>
</protein>
<evidence type="ECO:0000256" key="9">
    <source>
        <dbReference type="SAM" id="Phobius"/>
    </source>
</evidence>
<dbReference type="GO" id="GO:0015297">
    <property type="term" value="F:antiporter activity"/>
    <property type="evidence" value="ECO:0007669"/>
    <property type="project" value="TreeGrafter"/>
</dbReference>
<name>A0A4R3N2R5_9GAMM</name>
<evidence type="ECO:0000313" key="11">
    <source>
        <dbReference type="Proteomes" id="UP000295717"/>
    </source>
</evidence>
<evidence type="ECO:0000256" key="6">
    <source>
        <dbReference type="ARBA" id="ARBA00023136"/>
    </source>
</evidence>
<evidence type="ECO:0000256" key="5">
    <source>
        <dbReference type="ARBA" id="ARBA00022989"/>
    </source>
</evidence>
<dbReference type="SUPFAM" id="SSF103481">
    <property type="entry name" value="Multidrug resistance efflux transporter EmrE"/>
    <property type="match status" value="1"/>
</dbReference>
<dbReference type="PANTHER" id="PTHR30561:SF1">
    <property type="entry name" value="MULTIDRUG TRANSPORTER EMRE"/>
    <property type="match status" value="1"/>
</dbReference>
<keyword evidence="3" id="KW-1003">Cell membrane</keyword>
<comment type="caution">
    <text evidence="10">The sequence shown here is derived from an EMBL/GenBank/DDBJ whole genome shotgun (WGS) entry which is preliminary data.</text>
</comment>
<dbReference type="OrthoDB" id="9808638at2"/>
<dbReference type="FunFam" id="1.10.3730.20:FF:000001">
    <property type="entry name" value="Quaternary ammonium compound resistance transporter SugE"/>
    <property type="match status" value="1"/>
</dbReference>
<dbReference type="InterPro" id="IPR000390">
    <property type="entry name" value="Small_drug/metabolite_transptr"/>
</dbReference>
<proteinExistence type="inferred from homology"/>